<dbReference type="GO" id="GO:0003676">
    <property type="term" value="F:nucleic acid binding"/>
    <property type="evidence" value="ECO:0007669"/>
    <property type="project" value="InterPro"/>
</dbReference>
<dbReference type="EMBL" id="BKCJ010118416">
    <property type="protein sequence ID" value="GEX60521.1"/>
    <property type="molecule type" value="Genomic_DNA"/>
</dbReference>
<dbReference type="AlphaFoldDB" id="A0A699H8A9"/>
<feature type="coiled-coil region" evidence="7">
    <location>
        <begin position="4"/>
        <end position="33"/>
    </location>
</feature>
<dbReference type="PANTHER" id="PTHR45835">
    <property type="entry name" value="YALI0A06105P"/>
    <property type="match status" value="1"/>
</dbReference>
<dbReference type="InterPro" id="IPR012337">
    <property type="entry name" value="RNaseH-like_sf"/>
</dbReference>
<evidence type="ECO:0000256" key="4">
    <source>
        <dbReference type="ARBA" id="ARBA00022759"/>
    </source>
</evidence>
<feature type="domain" description="Tf2-1-like SH3-like" evidence="9">
    <location>
        <begin position="535"/>
        <end position="570"/>
    </location>
</feature>
<dbReference type="GO" id="GO:0016787">
    <property type="term" value="F:hydrolase activity"/>
    <property type="evidence" value="ECO:0007669"/>
    <property type="project" value="UniProtKB-KW"/>
</dbReference>
<accession>A0A699H8A9</accession>
<keyword evidence="2" id="KW-0548">Nucleotidyltransferase</keyword>
<proteinExistence type="predicted"/>
<dbReference type="Gene3D" id="3.30.420.10">
    <property type="entry name" value="Ribonuclease H-like superfamily/Ribonuclease H"/>
    <property type="match status" value="1"/>
</dbReference>
<reference evidence="10" key="1">
    <citation type="journal article" date="2019" name="Sci. Rep.">
        <title>Draft genome of Tanacetum cinerariifolium, the natural source of mosquito coil.</title>
        <authorList>
            <person name="Yamashiro T."/>
            <person name="Shiraishi A."/>
            <person name="Satake H."/>
            <person name="Nakayama K."/>
        </authorList>
    </citation>
    <scope>NUCLEOTIDE SEQUENCE</scope>
</reference>
<evidence type="ECO:0000256" key="2">
    <source>
        <dbReference type="ARBA" id="ARBA00022695"/>
    </source>
</evidence>
<dbReference type="SUPFAM" id="SSF53098">
    <property type="entry name" value="Ribonuclease H-like"/>
    <property type="match status" value="1"/>
</dbReference>
<gene>
    <name evidence="10" type="ORF">Tci_332496</name>
</gene>
<evidence type="ECO:0000256" key="7">
    <source>
        <dbReference type="SAM" id="Coils"/>
    </source>
</evidence>
<dbReference type="PANTHER" id="PTHR45835:SF99">
    <property type="entry name" value="CHROMO DOMAIN-CONTAINING PROTEIN-RELATED"/>
    <property type="match status" value="1"/>
</dbReference>
<protein>
    <submittedName>
        <fullName evidence="10">Putative reverse transcriptase domain-containing protein</fullName>
    </submittedName>
</protein>
<name>A0A699H8A9_TANCI</name>
<feature type="domain" description="Reverse transcriptase RNase H-like" evidence="8">
    <location>
        <begin position="280"/>
        <end position="344"/>
    </location>
</feature>
<evidence type="ECO:0000256" key="5">
    <source>
        <dbReference type="ARBA" id="ARBA00022801"/>
    </source>
</evidence>
<organism evidence="10">
    <name type="scientific">Tanacetum cinerariifolium</name>
    <name type="common">Dalmatian daisy</name>
    <name type="synonym">Chrysanthemum cinerariifolium</name>
    <dbReference type="NCBI Taxonomy" id="118510"/>
    <lineage>
        <taxon>Eukaryota</taxon>
        <taxon>Viridiplantae</taxon>
        <taxon>Streptophyta</taxon>
        <taxon>Embryophyta</taxon>
        <taxon>Tracheophyta</taxon>
        <taxon>Spermatophyta</taxon>
        <taxon>Magnoliopsida</taxon>
        <taxon>eudicotyledons</taxon>
        <taxon>Gunneridae</taxon>
        <taxon>Pentapetalae</taxon>
        <taxon>asterids</taxon>
        <taxon>campanulids</taxon>
        <taxon>Asterales</taxon>
        <taxon>Asteraceae</taxon>
        <taxon>Asteroideae</taxon>
        <taxon>Anthemideae</taxon>
        <taxon>Anthemidinae</taxon>
        <taxon>Tanacetum</taxon>
    </lineage>
</organism>
<keyword evidence="1" id="KW-0808">Transferase</keyword>
<keyword evidence="5" id="KW-0378">Hydrolase</keyword>
<evidence type="ECO:0000259" key="9">
    <source>
        <dbReference type="Pfam" id="PF24626"/>
    </source>
</evidence>
<dbReference type="Pfam" id="PF24626">
    <property type="entry name" value="SH3_Tf2-1"/>
    <property type="match status" value="1"/>
</dbReference>
<dbReference type="InterPro" id="IPR036397">
    <property type="entry name" value="RNaseH_sf"/>
</dbReference>
<keyword evidence="7" id="KW-0175">Coiled coil</keyword>
<comment type="caution">
    <text evidence="10">The sequence shown here is derived from an EMBL/GenBank/DDBJ whole genome shotgun (WGS) entry which is preliminary data.</text>
</comment>
<evidence type="ECO:0000256" key="6">
    <source>
        <dbReference type="ARBA" id="ARBA00022918"/>
    </source>
</evidence>
<evidence type="ECO:0000313" key="10">
    <source>
        <dbReference type="EMBL" id="GEX60521.1"/>
    </source>
</evidence>
<evidence type="ECO:0000256" key="3">
    <source>
        <dbReference type="ARBA" id="ARBA00022722"/>
    </source>
</evidence>
<keyword evidence="4" id="KW-0255">Endonuclease</keyword>
<evidence type="ECO:0000256" key="1">
    <source>
        <dbReference type="ARBA" id="ARBA00022679"/>
    </source>
</evidence>
<dbReference type="GO" id="GO:0003964">
    <property type="term" value="F:RNA-directed DNA polymerase activity"/>
    <property type="evidence" value="ECO:0007669"/>
    <property type="project" value="UniProtKB-KW"/>
</dbReference>
<dbReference type="InterPro" id="IPR056924">
    <property type="entry name" value="SH3_Tf2-1"/>
</dbReference>
<sequence length="627" mass="71833">MVAMEKLVENLGNVEEKAECKKLKKELEEARGQDAAHVVRECTFAGVMKCNPTVFHGNEGAVKFQRWFEKTKSVFRISKCVQRARRFNELALMCPRMVEPERVKVDAYIQGLTDNIKGEVTSSKPTNLNKSVRMAQKLMEQKSKARDERILEGKKQKCLLDHFLCVNIVLLAILVYVQSSATSVERLGTREGHTRNQCPRKIKQVKAGEVGGRAYANKDVEPQGSNVITVPGAAPVARAPYRLAHSEMRELLIQLSKPLRIGLPNDAIEDEEISRIGCLLSEDASLKGYEVVLMQREKVIAYASRQLQVHEENYTTRDLEFGAVFALRNKPLHVRALMMTVHSDLPKQIHKAQKEAMKRKNVKSKHQKPSGLLQQPKILVWKWERITMDFILEIALESVGTNLDMSTTYHPQTDSQSERTIQTLKEMLDACVIDFGSSWDRHPPLVKFSYNNGHHASIKAGAYEALYERKCRWSVCWSEFGDSQLIGLKLIRDTTDKIVQIKNRLFTARSRQKSYENRRTKTLEFEVGDWYCSWPFRILARVGLVAYMLELPKELKGIHSTFHVLNLKKCLAKGDIVVLMEEIQLDDKLHMIEDPLEVVDRDVERLKKNRIPIVEVHCNSQRGLEFT</sequence>
<dbReference type="Pfam" id="PF17917">
    <property type="entry name" value="RT_RNaseH"/>
    <property type="match status" value="1"/>
</dbReference>
<keyword evidence="6 10" id="KW-0695">RNA-directed DNA polymerase</keyword>
<keyword evidence="3" id="KW-0540">Nuclease</keyword>
<evidence type="ECO:0000259" key="8">
    <source>
        <dbReference type="Pfam" id="PF17917"/>
    </source>
</evidence>
<dbReference type="InterPro" id="IPR041373">
    <property type="entry name" value="RT_RNaseH"/>
</dbReference>
<dbReference type="GO" id="GO:0004519">
    <property type="term" value="F:endonuclease activity"/>
    <property type="evidence" value="ECO:0007669"/>
    <property type="project" value="UniProtKB-KW"/>
</dbReference>